<dbReference type="AlphaFoldDB" id="A0AAD1QXF7"/>
<name>A0AAD1QXF7_PELCU</name>
<dbReference type="Gene3D" id="3.10.450.10">
    <property type="match status" value="1"/>
</dbReference>
<protein>
    <submittedName>
        <fullName evidence="1">Uncharacterized protein</fullName>
    </submittedName>
</protein>
<accession>A0AAD1QXF7</accession>
<evidence type="ECO:0000313" key="2">
    <source>
        <dbReference type="Proteomes" id="UP001295444"/>
    </source>
</evidence>
<reference evidence="1" key="1">
    <citation type="submission" date="2022-03" db="EMBL/GenBank/DDBJ databases">
        <authorList>
            <person name="Alioto T."/>
            <person name="Alioto T."/>
            <person name="Gomez Garrido J."/>
        </authorList>
    </citation>
    <scope>NUCLEOTIDE SEQUENCE</scope>
</reference>
<gene>
    <name evidence="1" type="ORF">PECUL_23A028842</name>
</gene>
<organism evidence="1 2">
    <name type="scientific">Pelobates cultripes</name>
    <name type="common">Western spadefoot toad</name>
    <dbReference type="NCBI Taxonomy" id="61616"/>
    <lineage>
        <taxon>Eukaryota</taxon>
        <taxon>Metazoa</taxon>
        <taxon>Chordata</taxon>
        <taxon>Craniata</taxon>
        <taxon>Vertebrata</taxon>
        <taxon>Euteleostomi</taxon>
        <taxon>Amphibia</taxon>
        <taxon>Batrachia</taxon>
        <taxon>Anura</taxon>
        <taxon>Pelobatoidea</taxon>
        <taxon>Pelobatidae</taxon>
        <taxon>Pelobates</taxon>
    </lineage>
</organism>
<sequence>MAVSGGLGGLGELHSATTEVQKICNQIHVGGSKYIHVRIFAALPDENKGPEVQNIQSDKGLQTTKMFRIQEHIKRVPIV</sequence>
<evidence type="ECO:0000313" key="1">
    <source>
        <dbReference type="EMBL" id="CAH2218822.1"/>
    </source>
</evidence>
<proteinExistence type="predicted"/>
<dbReference type="Proteomes" id="UP001295444">
    <property type="component" value="Chromosome 01"/>
</dbReference>
<keyword evidence="2" id="KW-1185">Reference proteome</keyword>
<dbReference type="EMBL" id="OW240912">
    <property type="protein sequence ID" value="CAH2218822.1"/>
    <property type="molecule type" value="Genomic_DNA"/>
</dbReference>